<dbReference type="EMBL" id="CP048268">
    <property type="protein sequence ID" value="QYN53853.1"/>
    <property type="molecule type" value="Genomic_DNA"/>
</dbReference>
<proteinExistence type="predicted"/>
<name>A0ABX8WEA2_9LACO</name>
<keyword evidence="1" id="KW-0472">Membrane</keyword>
<evidence type="ECO:0000313" key="2">
    <source>
        <dbReference type="EMBL" id="QYN53853.1"/>
    </source>
</evidence>
<accession>A0ABX8WEA2</accession>
<evidence type="ECO:0000256" key="1">
    <source>
        <dbReference type="SAM" id="Phobius"/>
    </source>
</evidence>
<organism evidence="2 3">
    <name type="scientific">Lactobacillus panisapium</name>
    <dbReference type="NCBI Taxonomy" id="2012495"/>
    <lineage>
        <taxon>Bacteria</taxon>
        <taxon>Bacillati</taxon>
        <taxon>Bacillota</taxon>
        <taxon>Bacilli</taxon>
        <taxon>Lactobacillales</taxon>
        <taxon>Lactobacillaceae</taxon>
        <taxon>Lactobacillus</taxon>
    </lineage>
</organism>
<evidence type="ECO:0000313" key="3">
    <source>
        <dbReference type="Proteomes" id="UP000826550"/>
    </source>
</evidence>
<protein>
    <submittedName>
        <fullName evidence="2">TPM domain-containing protein</fullName>
    </submittedName>
</protein>
<dbReference type="Proteomes" id="UP000826550">
    <property type="component" value="Chromosome"/>
</dbReference>
<sequence length="181" mass="20981">MTAFSNPYVHDNGHLLEKKTSKLIKEKNDRYLQTSEQPVIIVKTVNRVDHLTPKKLNKYKRTVFIVVGSANKKRNVQIYSSKDLHGAFTADVRGTIIRSQSNQLRSNNKKEFNRGLRFVFRACATTIDQRYQYALDKYDLSSEERAQLSHPRRLALPIALCLVIVIGGLMYFFRNNLHLKK</sequence>
<reference evidence="2 3" key="1">
    <citation type="submission" date="2020-01" db="EMBL/GenBank/DDBJ databases">
        <title>Vast differences in strain-level diversity in the gut microbiota of two closely related honey bee species.</title>
        <authorList>
            <person name="Ellegaard K.M."/>
            <person name="Suenami S."/>
            <person name="Miyazaki R."/>
            <person name="Engel P."/>
        </authorList>
    </citation>
    <scope>NUCLEOTIDE SEQUENCE [LARGE SCALE GENOMIC DNA]</scope>
    <source>
        <strain evidence="2 3">ESL0416</strain>
    </source>
</reference>
<keyword evidence="1" id="KW-1133">Transmembrane helix</keyword>
<dbReference type="RefSeq" id="WP_164715372.1">
    <property type="nucleotide sequence ID" value="NZ_CP048269.1"/>
</dbReference>
<keyword evidence="3" id="KW-1185">Reference proteome</keyword>
<feature type="transmembrane region" description="Helical" evidence="1">
    <location>
        <begin position="154"/>
        <end position="173"/>
    </location>
</feature>
<dbReference type="Gene3D" id="3.10.310.50">
    <property type="match status" value="1"/>
</dbReference>
<keyword evidence="1" id="KW-0812">Transmembrane</keyword>
<gene>
    <name evidence="2" type="ORF">GYM71_08690</name>
</gene>